<dbReference type="InterPro" id="IPR000343">
    <property type="entry name" value="4pyrrol_synth_GluRdtase"/>
</dbReference>
<evidence type="ECO:0000256" key="3">
    <source>
        <dbReference type="ARBA" id="ARBA00012970"/>
    </source>
</evidence>
<evidence type="ECO:0000256" key="7">
    <source>
        <dbReference type="ARBA" id="ARBA00047464"/>
    </source>
</evidence>
<dbReference type="InterPro" id="IPR036453">
    <property type="entry name" value="GluRdtase_dimer_dom_sf"/>
</dbReference>
<evidence type="ECO:0000259" key="15">
    <source>
        <dbReference type="Pfam" id="PF00745"/>
    </source>
</evidence>
<dbReference type="Gene3D" id="3.30.460.30">
    <property type="entry name" value="Glutamyl-tRNA reductase, N-terminal domain"/>
    <property type="match status" value="1"/>
</dbReference>
<dbReference type="AlphaFoldDB" id="A0A212J2K8"/>
<dbReference type="SUPFAM" id="SSF51735">
    <property type="entry name" value="NAD(P)-binding Rossmann-fold domains"/>
    <property type="match status" value="1"/>
</dbReference>
<evidence type="ECO:0000256" key="1">
    <source>
        <dbReference type="ARBA" id="ARBA00005059"/>
    </source>
</evidence>
<feature type="binding site" evidence="9 11">
    <location>
        <position position="120"/>
    </location>
    <ligand>
        <name>substrate</name>
    </ligand>
</feature>
<proteinExistence type="inferred from homology"/>
<keyword evidence="6 9" id="KW-0627">Porphyrin biosynthesis</keyword>
<dbReference type="PROSITE" id="PS00747">
    <property type="entry name" value="GLUTR"/>
    <property type="match status" value="1"/>
</dbReference>
<feature type="domain" description="Tetrapyrrole biosynthesis glutamyl-tRNA reductase dimerisation" evidence="15">
    <location>
        <begin position="320"/>
        <end position="420"/>
    </location>
</feature>
<feature type="site" description="Important for activity" evidence="9 13">
    <location>
        <position position="99"/>
    </location>
</feature>
<evidence type="ECO:0000259" key="17">
    <source>
        <dbReference type="Pfam" id="PF05201"/>
    </source>
</evidence>
<dbReference type="InterPro" id="IPR015896">
    <property type="entry name" value="4pyrrol_synth_GluRdtase_dimer"/>
</dbReference>
<dbReference type="PIRSF" id="PIRSF000445">
    <property type="entry name" value="4pyrrol_synth_GluRdtase"/>
    <property type="match status" value="1"/>
</dbReference>
<evidence type="ECO:0000256" key="2">
    <source>
        <dbReference type="ARBA" id="ARBA00005916"/>
    </source>
</evidence>
<dbReference type="InterPro" id="IPR006151">
    <property type="entry name" value="Shikm_DH/Glu-tRNA_Rdtase"/>
</dbReference>
<dbReference type="EMBL" id="FLUQ01000001">
    <property type="protein sequence ID" value="SBV93405.1"/>
    <property type="molecule type" value="Genomic_DNA"/>
</dbReference>
<dbReference type="GO" id="GO:0008883">
    <property type="term" value="F:glutamyl-tRNA reductase activity"/>
    <property type="evidence" value="ECO:0007669"/>
    <property type="project" value="UniProtKB-UniRule"/>
</dbReference>
<dbReference type="GO" id="GO:0050661">
    <property type="term" value="F:NADP binding"/>
    <property type="evidence" value="ECO:0007669"/>
    <property type="project" value="InterPro"/>
</dbReference>
<keyword evidence="5 9" id="KW-0560">Oxidoreductase</keyword>
<feature type="binding site" evidence="9 12">
    <location>
        <begin position="189"/>
        <end position="194"/>
    </location>
    <ligand>
        <name>NADP(+)</name>
        <dbReference type="ChEBI" id="CHEBI:58349"/>
    </ligand>
</feature>
<dbReference type="PANTHER" id="PTHR43013">
    <property type="entry name" value="GLUTAMYL-TRNA REDUCTASE"/>
    <property type="match status" value="1"/>
</dbReference>
<evidence type="ECO:0000256" key="8">
    <source>
        <dbReference type="ARBA" id="ARBA00068659"/>
    </source>
</evidence>
<dbReference type="EC" id="1.2.1.70" evidence="3 9"/>
<dbReference type="UniPathway" id="UPA00251">
    <property type="reaction ID" value="UER00316"/>
</dbReference>
<comment type="catalytic activity">
    <reaction evidence="7 9 14">
        <text>(S)-4-amino-5-oxopentanoate + tRNA(Glu) + NADP(+) = L-glutamyl-tRNA(Glu) + NADPH + H(+)</text>
        <dbReference type="Rhea" id="RHEA:12344"/>
        <dbReference type="Rhea" id="RHEA-COMP:9663"/>
        <dbReference type="Rhea" id="RHEA-COMP:9680"/>
        <dbReference type="ChEBI" id="CHEBI:15378"/>
        <dbReference type="ChEBI" id="CHEBI:57501"/>
        <dbReference type="ChEBI" id="CHEBI:57783"/>
        <dbReference type="ChEBI" id="CHEBI:58349"/>
        <dbReference type="ChEBI" id="CHEBI:78442"/>
        <dbReference type="ChEBI" id="CHEBI:78520"/>
        <dbReference type="EC" id="1.2.1.70"/>
    </reaction>
</comment>
<dbReference type="FunFam" id="3.30.460.30:FF:000001">
    <property type="entry name" value="Glutamyl-tRNA reductase"/>
    <property type="match status" value="1"/>
</dbReference>
<evidence type="ECO:0000256" key="14">
    <source>
        <dbReference type="RuleBase" id="RU000584"/>
    </source>
</evidence>
<evidence type="ECO:0000256" key="6">
    <source>
        <dbReference type="ARBA" id="ARBA00023244"/>
    </source>
</evidence>
<dbReference type="Pfam" id="PF01488">
    <property type="entry name" value="Shikimate_DH"/>
    <property type="match status" value="1"/>
</dbReference>
<evidence type="ECO:0000256" key="12">
    <source>
        <dbReference type="PIRSR" id="PIRSR000445-3"/>
    </source>
</evidence>
<dbReference type="Pfam" id="PF05201">
    <property type="entry name" value="GlutR_N"/>
    <property type="match status" value="1"/>
</dbReference>
<feature type="domain" description="Glutamyl-tRNA reductase N-terminal" evidence="17">
    <location>
        <begin position="9"/>
        <end position="156"/>
    </location>
</feature>
<feature type="active site" description="Nucleophile" evidence="9 10">
    <location>
        <position position="51"/>
    </location>
</feature>
<comment type="subunit">
    <text evidence="9">Homodimer.</text>
</comment>
<feature type="binding site" evidence="9 11">
    <location>
        <position position="109"/>
    </location>
    <ligand>
        <name>substrate</name>
    </ligand>
</feature>
<evidence type="ECO:0000256" key="9">
    <source>
        <dbReference type="HAMAP-Rule" id="MF_00087"/>
    </source>
</evidence>
<protein>
    <recommendedName>
        <fullName evidence="8 9">Glutamyl-tRNA reductase</fullName>
        <shortName evidence="9">GluTR</shortName>
        <ecNumber evidence="3 9">1.2.1.70</ecNumber>
    </recommendedName>
</protein>
<comment type="pathway">
    <text evidence="1 9 14">Porphyrin-containing compound metabolism; protoporphyrin-IX biosynthesis; 5-aminolevulinate from L-glutamyl-tRNA(Glu): step 1/2.</text>
</comment>
<comment type="miscellaneous">
    <text evidence="9">During catalysis, the active site Cys acts as a nucleophile attacking the alpha-carbonyl group of tRNA-bound glutamate with the formation of a thioester intermediate between enzyme and glutamate, and the concomitant release of tRNA(Glu). The thioester intermediate is finally reduced by direct hydride transfer from NADPH, to form the product GSA.</text>
</comment>
<name>A0A212J2K8_9DELT</name>
<evidence type="ECO:0000313" key="18">
    <source>
        <dbReference type="EMBL" id="SBV93405.1"/>
    </source>
</evidence>
<dbReference type="PANTHER" id="PTHR43013:SF1">
    <property type="entry name" value="GLUTAMYL-TRNA REDUCTASE"/>
    <property type="match status" value="1"/>
</dbReference>
<dbReference type="InterPro" id="IPR036343">
    <property type="entry name" value="GluRdtase_N_sf"/>
</dbReference>
<sequence>MKRTVYLFGLNHRSADVAVRESFALSDAECRVCDVIPLDAAITEALILSTCNRVEILAVGEGEGVRQKVLECWAGQCGRSCDELAPHVYMHEGTDAVLHLFRVASGLDSLVLGEPQILGQLKDAYRKALEQKASKVILNRLLHKAFMTAKRVRTETGVASSAVSVSYAAVSLARRIFGDLQGKTVLVVGAGEMAELAATHLAEGQGAHLAFTNRTYERAMVLATRFKGSSFPFDELPVRLEEADIVISSTGAPEPVITLEMMRPVMKKRRDKPLFCIDIAVPRDVEDAVSTLDEVYLYNIDDLSEVVASNRAARQGEARKAEGIVADEAERFCAWMHSLGLQGTIADIVHRSESIMEEELEKTLRRIGPVTPETAEALRLMIAAMAKKLNHDPITYLKRRYTEEDTGMRLVTLARSLFNLDGENVPDDAHLGRKRRP</sequence>
<dbReference type="SUPFAM" id="SSF69742">
    <property type="entry name" value="Glutamyl tRNA-reductase catalytic, N-terminal domain"/>
    <property type="match status" value="1"/>
</dbReference>
<dbReference type="NCBIfam" id="TIGR01035">
    <property type="entry name" value="hemA"/>
    <property type="match status" value="1"/>
</dbReference>
<evidence type="ECO:0000256" key="5">
    <source>
        <dbReference type="ARBA" id="ARBA00023002"/>
    </source>
</evidence>
<keyword evidence="4 9" id="KW-0521">NADP</keyword>
<dbReference type="CDD" id="cd05213">
    <property type="entry name" value="NAD_bind_Glutamyl_tRNA_reduct"/>
    <property type="match status" value="1"/>
</dbReference>
<reference evidence="18" key="1">
    <citation type="submission" date="2016-04" db="EMBL/GenBank/DDBJ databases">
        <authorList>
            <person name="Evans L.H."/>
            <person name="Alamgir A."/>
            <person name="Owens N."/>
            <person name="Weber N.D."/>
            <person name="Virtaneva K."/>
            <person name="Barbian K."/>
            <person name="Babar A."/>
            <person name="Rosenke K."/>
        </authorList>
    </citation>
    <scope>NUCLEOTIDE SEQUENCE</scope>
    <source>
        <strain evidence="18">86</strain>
    </source>
</reference>
<feature type="domain" description="Quinate/shikimate 5-dehydrogenase/glutamyl-tRNA reductase" evidence="16">
    <location>
        <begin position="172"/>
        <end position="306"/>
    </location>
</feature>
<comment type="function">
    <text evidence="9">Catalyzes the NADPH-dependent reduction of glutamyl-tRNA(Glu) to glutamate 1-semialdehyde (GSA).</text>
</comment>
<evidence type="ECO:0000256" key="11">
    <source>
        <dbReference type="PIRSR" id="PIRSR000445-2"/>
    </source>
</evidence>
<dbReference type="InterPro" id="IPR018214">
    <property type="entry name" value="GluRdtase_CS"/>
</dbReference>
<evidence type="ECO:0000259" key="16">
    <source>
        <dbReference type="Pfam" id="PF01488"/>
    </source>
</evidence>
<dbReference type="HAMAP" id="MF_00087">
    <property type="entry name" value="Glu_tRNA_reductase"/>
    <property type="match status" value="1"/>
</dbReference>
<dbReference type="Gene3D" id="3.40.50.720">
    <property type="entry name" value="NAD(P)-binding Rossmann-like Domain"/>
    <property type="match status" value="1"/>
</dbReference>
<comment type="domain">
    <text evidence="9">Possesses an unusual extended V-shaped dimeric structure with each monomer consisting of three distinct domains arranged along a curved 'spinal' alpha-helix. The N-terminal catalytic domain specifically recognizes the glutamate moiety of the substrate. The second domain is the NADPH-binding domain, and the third C-terminal domain is responsible for dimerization.</text>
</comment>
<evidence type="ECO:0000256" key="13">
    <source>
        <dbReference type="PIRSR" id="PIRSR000445-4"/>
    </source>
</evidence>
<evidence type="ECO:0000256" key="4">
    <source>
        <dbReference type="ARBA" id="ARBA00022857"/>
    </source>
</evidence>
<evidence type="ECO:0000256" key="10">
    <source>
        <dbReference type="PIRSR" id="PIRSR000445-1"/>
    </source>
</evidence>
<organism evidence="18">
    <name type="scientific">uncultured delta proteobacterium</name>
    <dbReference type="NCBI Taxonomy" id="34034"/>
    <lineage>
        <taxon>Bacteria</taxon>
        <taxon>Deltaproteobacteria</taxon>
        <taxon>environmental samples</taxon>
    </lineage>
</organism>
<dbReference type="Pfam" id="PF00745">
    <property type="entry name" value="GlutR_dimer"/>
    <property type="match status" value="1"/>
</dbReference>
<accession>A0A212J2K8</accession>
<dbReference type="SUPFAM" id="SSF69075">
    <property type="entry name" value="Glutamyl tRNA-reductase dimerization domain"/>
    <property type="match status" value="1"/>
</dbReference>
<dbReference type="FunFam" id="3.40.50.720:FF:000031">
    <property type="entry name" value="Glutamyl-tRNA reductase"/>
    <property type="match status" value="1"/>
</dbReference>
<dbReference type="InterPro" id="IPR036291">
    <property type="entry name" value="NAD(P)-bd_dom_sf"/>
</dbReference>
<feature type="binding site" evidence="9 11">
    <location>
        <begin position="114"/>
        <end position="116"/>
    </location>
    <ligand>
        <name>substrate</name>
    </ligand>
</feature>
<comment type="similarity">
    <text evidence="2 9 14">Belongs to the glutamyl-tRNA reductase family.</text>
</comment>
<feature type="binding site" evidence="9 11">
    <location>
        <begin position="50"/>
        <end position="53"/>
    </location>
    <ligand>
        <name>substrate</name>
    </ligand>
</feature>
<gene>
    <name evidence="9 18" type="primary">hemA</name>
    <name evidence="18" type="ORF">KL86DPRO_10527</name>
</gene>
<dbReference type="InterPro" id="IPR015895">
    <property type="entry name" value="4pyrrol_synth_GluRdtase_N"/>
</dbReference>
<dbReference type="GO" id="GO:0019353">
    <property type="term" value="P:protoporphyrinogen IX biosynthetic process from glutamate"/>
    <property type="evidence" value="ECO:0007669"/>
    <property type="project" value="TreeGrafter"/>
</dbReference>